<reference evidence="1" key="1">
    <citation type="journal article" date="2020" name="bioRxiv">
        <title>Whole genome comparisons of ergot fungi reveals the divergence and evolution of species within the genus Claviceps are the result of varying mechanisms driving genome evolution and host range expansion.</title>
        <authorList>
            <person name="Wyka S.A."/>
            <person name="Mondo S.J."/>
            <person name="Liu M."/>
            <person name="Dettman J."/>
            <person name="Nalam V."/>
            <person name="Broders K.D."/>
        </authorList>
    </citation>
    <scope>NUCLEOTIDE SEQUENCE</scope>
    <source>
        <strain evidence="1">CCC 489</strain>
    </source>
</reference>
<dbReference type="Proteomes" id="UP000811619">
    <property type="component" value="Unassembled WGS sequence"/>
</dbReference>
<gene>
    <name evidence="1" type="ORF">E4U42_000045</name>
</gene>
<dbReference type="AlphaFoldDB" id="A0A8K0JD25"/>
<keyword evidence="2" id="KW-1185">Reference proteome</keyword>
<comment type="caution">
    <text evidence="1">The sequence shown here is derived from an EMBL/GenBank/DDBJ whole genome shotgun (WGS) entry which is preliminary data.</text>
</comment>
<evidence type="ECO:0000313" key="2">
    <source>
        <dbReference type="Proteomes" id="UP000811619"/>
    </source>
</evidence>
<sequence>MSSMINCACMNYELELVLGAKGQLAPASKVLEPHLVQPVAACHVSASDRLQTDCGDGTMMGG</sequence>
<dbReference type="EMBL" id="SRPY01000010">
    <property type="protein sequence ID" value="KAG5930515.1"/>
    <property type="molecule type" value="Genomic_DNA"/>
</dbReference>
<name>A0A8K0JD25_9HYPO</name>
<evidence type="ECO:0000313" key="1">
    <source>
        <dbReference type="EMBL" id="KAG5930515.1"/>
    </source>
</evidence>
<organism evidence="1 2">
    <name type="scientific">Claviceps africana</name>
    <dbReference type="NCBI Taxonomy" id="83212"/>
    <lineage>
        <taxon>Eukaryota</taxon>
        <taxon>Fungi</taxon>
        <taxon>Dikarya</taxon>
        <taxon>Ascomycota</taxon>
        <taxon>Pezizomycotina</taxon>
        <taxon>Sordariomycetes</taxon>
        <taxon>Hypocreomycetidae</taxon>
        <taxon>Hypocreales</taxon>
        <taxon>Clavicipitaceae</taxon>
        <taxon>Claviceps</taxon>
    </lineage>
</organism>
<accession>A0A8K0JD25</accession>
<protein>
    <submittedName>
        <fullName evidence="1">Uncharacterized protein</fullName>
    </submittedName>
</protein>
<proteinExistence type="predicted"/>